<sequence>MKLKLFQLLLVLLVLSYSCTNESNVEEDLLTSPPGNIEGVVTPNLPGPSSGGIGVIGVIFEDVACFNSQGILGYRYKLHAAAIEGTKPYDRIVHISVIKTTNGISSEIEGKSLLIPANAHSSEAVYVFTNIHTYAIGAVQVWVDSIVRADGAPDATVYTTYNGNYTINNCFETNTGGGGSPCGSGVGESGGPGETGSNDADGDGICSGIDPNDNDPCIPGPSPACNS</sequence>
<feature type="signal peptide" evidence="2">
    <location>
        <begin position="1"/>
        <end position="23"/>
    </location>
</feature>
<dbReference type="PROSITE" id="PS51257">
    <property type="entry name" value="PROKAR_LIPOPROTEIN"/>
    <property type="match status" value="1"/>
</dbReference>
<feature type="compositionally biased region" description="Pro residues" evidence="1">
    <location>
        <begin position="218"/>
        <end position="227"/>
    </location>
</feature>
<dbReference type="RefSeq" id="WP_163606107.1">
    <property type="nucleotide sequence ID" value="NZ_JAABOO010000001.1"/>
</dbReference>
<dbReference type="EMBL" id="JAABOO010000001">
    <property type="protein sequence ID" value="NER13105.1"/>
    <property type="molecule type" value="Genomic_DNA"/>
</dbReference>
<evidence type="ECO:0000313" key="3">
    <source>
        <dbReference type="EMBL" id="NER13105.1"/>
    </source>
</evidence>
<feature type="region of interest" description="Disordered" evidence="1">
    <location>
        <begin position="182"/>
        <end position="227"/>
    </location>
</feature>
<evidence type="ECO:0000256" key="1">
    <source>
        <dbReference type="SAM" id="MobiDB-lite"/>
    </source>
</evidence>
<reference evidence="3 4" key="1">
    <citation type="submission" date="2020-01" db="EMBL/GenBank/DDBJ databases">
        <title>Leptobacterium flavescens.</title>
        <authorList>
            <person name="Wang G."/>
        </authorList>
    </citation>
    <scope>NUCLEOTIDE SEQUENCE [LARGE SCALE GENOMIC DNA]</scope>
    <source>
        <strain evidence="3 4">KCTC 22160</strain>
    </source>
</reference>
<feature type="compositionally biased region" description="Gly residues" evidence="1">
    <location>
        <begin position="182"/>
        <end position="194"/>
    </location>
</feature>
<protein>
    <submittedName>
        <fullName evidence="3">Uncharacterized protein</fullName>
    </submittedName>
</protein>
<proteinExistence type="predicted"/>
<organism evidence="3 4">
    <name type="scientific">Leptobacterium flavescens</name>
    <dbReference type="NCBI Taxonomy" id="472055"/>
    <lineage>
        <taxon>Bacteria</taxon>
        <taxon>Pseudomonadati</taxon>
        <taxon>Bacteroidota</taxon>
        <taxon>Flavobacteriia</taxon>
        <taxon>Flavobacteriales</taxon>
        <taxon>Flavobacteriaceae</taxon>
        <taxon>Leptobacterium</taxon>
    </lineage>
</organism>
<accession>A0A6P0UII0</accession>
<keyword evidence="2" id="KW-0732">Signal</keyword>
<keyword evidence="4" id="KW-1185">Reference proteome</keyword>
<comment type="caution">
    <text evidence="3">The sequence shown here is derived from an EMBL/GenBank/DDBJ whole genome shotgun (WGS) entry which is preliminary data.</text>
</comment>
<feature type="chain" id="PRO_5026971740" evidence="2">
    <location>
        <begin position="24"/>
        <end position="227"/>
    </location>
</feature>
<name>A0A6P0UII0_9FLAO</name>
<evidence type="ECO:0000313" key="4">
    <source>
        <dbReference type="Proteomes" id="UP000468581"/>
    </source>
</evidence>
<dbReference type="Proteomes" id="UP000468581">
    <property type="component" value="Unassembled WGS sequence"/>
</dbReference>
<dbReference type="AlphaFoldDB" id="A0A6P0UII0"/>
<evidence type="ECO:0000256" key="2">
    <source>
        <dbReference type="SAM" id="SignalP"/>
    </source>
</evidence>
<gene>
    <name evidence="3" type="ORF">GWK08_06620</name>
</gene>